<proteinExistence type="predicted"/>
<organism evidence="1 2">
    <name type="scientific">Mycolicibacterium holsaticum</name>
    <dbReference type="NCBI Taxonomy" id="152142"/>
    <lineage>
        <taxon>Bacteria</taxon>
        <taxon>Bacillati</taxon>
        <taxon>Actinomycetota</taxon>
        <taxon>Actinomycetes</taxon>
        <taxon>Mycobacteriales</taxon>
        <taxon>Mycobacteriaceae</taxon>
        <taxon>Mycolicibacterium</taxon>
    </lineage>
</organism>
<dbReference type="RefSeq" id="WP_069404031.1">
    <property type="nucleotide sequence ID" value="NZ_MIGZ01000016.1"/>
</dbReference>
<dbReference type="Proteomes" id="UP000094243">
    <property type="component" value="Unassembled WGS sequence"/>
</dbReference>
<dbReference type="EMBL" id="MIGZ01000016">
    <property type="protein sequence ID" value="ODQ95545.1"/>
    <property type="molecule type" value="Genomic_DNA"/>
</dbReference>
<dbReference type="AlphaFoldDB" id="A0A1E3S044"/>
<reference evidence="2" key="1">
    <citation type="submission" date="2016-09" db="EMBL/GenBank/DDBJ databases">
        <authorList>
            <person name="Greninger A.L."/>
            <person name="Jerome K.R."/>
            <person name="Mcnair B."/>
            <person name="Wallis C."/>
            <person name="Fang F."/>
        </authorList>
    </citation>
    <scope>NUCLEOTIDE SEQUENCE [LARGE SCALE GENOMIC DNA]</scope>
    <source>
        <strain evidence="2">M7</strain>
    </source>
</reference>
<evidence type="ECO:0000313" key="2">
    <source>
        <dbReference type="Proteomes" id="UP000094243"/>
    </source>
</evidence>
<evidence type="ECO:0000313" key="1">
    <source>
        <dbReference type="EMBL" id="ODQ95545.1"/>
    </source>
</evidence>
<keyword evidence="2" id="KW-1185">Reference proteome</keyword>
<accession>A0A1E3S044</accession>
<name>A0A1E3S044_9MYCO</name>
<sequence length="134" mass="14911">MTDQDARKTFKELFPRGSALSESPDSYQYGLANRCLWTDPDGGVSDQYQWPVTSVARVIDPKLPHPSPTAPIEAGSMHEKASDLFILLTTAPPEGVWCKPYDSAGPAGTPPRVNLPNKNRDGGEPWFCRRHRWC</sequence>
<gene>
    <name evidence="1" type="ORF">BHQ17_04480</name>
</gene>
<protein>
    <submittedName>
        <fullName evidence="1">Uncharacterized protein</fullName>
    </submittedName>
</protein>
<comment type="caution">
    <text evidence="1">The sequence shown here is derived from an EMBL/GenBank/DDBJ whole genome shotgun (WGS) entry which is preliminary data.</text>
</comment>